<accession>A0A4D6LEA6</accession>
<keyword evidence="2" id="KW-1185">Reference proteome</keyword>
<protein>
    <submittedName>
        <fullName evidence="1">Uncharacterized protein</fullName>
    </submittedName>
</protein>
<name>A0A4D6LEA6_VIGUN</name>
<dbReference type="Proteomes" id="UP000501690">
    <property type="component" value="Linkage Group LG3"/>
</dbReference>
<sequence>MAGHRRSRSVPIVVSYSFYRKTFYLVIVHQNTTSVIASSCHPATSLLVMLEKSTRTQGCSSFMLLHLRCDIEWLSHEHHLAHDCATLSLGDHRHLSYSSCEPLAALPVVKMKVEYEE</sequence>
<evidence type="ECO:0000313" key="1">
    <source>
        <dbReference type="EMBL" id="QCD86932.1"/>
    </source>
</evidence>
<dbReference type="AlphaFoldDB" id="A0A4D6LEA6"/>
<reference evidence="1 2" key="1">
    <citation type="submission" date="2019-04" db="EMBL/GenBank/DDBJ databases">
        <title>An improved genome assembly and genetic linkage map for asparagus bean, Vigna unguiculata ssp. sesquipedialis.</title>
        <authorList>
            <person name="Xia Q."/>
            <person name="Zhang R."/>
            <person name="Dong Y."/>
        </authorList>
    </citation>
    <scope>NUCLEOTIDE SEQUENCE [LARGE SCALE GENOMIC DNA]</scope>
    <source>
        <tissue evidence="1">Leaf</tissue>
    </source>
</reference>
<dbReference type="EMBL" id="CP039347">
    <property type="protein sequence ID" value="QCD86932.1"/>
    <property type="molecule type" value="Genomic_DNA"/>
</dbReference>
<organism evidence="1 2">
    <name type="scientific">Vigna unguiculata</name>
    <name type="common">Cowpea</name>
    <dbReference type="NCBI Taxonomy" id="3917"/>
    <lineage>
        <taxon>Eukaryota</taxon>
        <taxon>Viridiplantae</taxon>
        <taxon>Streptophyta</taxon>
        <taxon>Embryophyta</taxon>
        <taxon>Tracheophyta</taxon>
        <taxon>Spermatophyta</taxon>
        <taxon>Magnoliopsida</taxon>
        <taxon>eudicotyledons</taxon>
        <taxon>Gunneridae</taxon>
        <taxon>Pentapetalae</taxon>
        <taxon>rosids</taxon>
        <taxon>fabids</taxon>
        <taxon>Fabales</taxon>
        <taxon>Fabaceae</taxon>
        <taxon>Papilionoideae</taxon>
        <taxon>50 kb inversion clade</taxon>
        <taxon>NPAAA clade</taxon>
        <taxon>indigoferoid/millettioid clade</taxon>
        <taxon>Phaseoleae</taxon>
        <taxon>Vigna</taxon>
    </lineage>
</organism>
<evidence type="ECO:0000313" key="2">
    <source>
        <dbReference type="Proteomes" id="UP000501690"/>
    </source>
</evidence>
<gene>
    <name evidence="1" type="ORF">DEO72_LG3g1461</name>
</gene>
<proteinExistence type="predicted"/>